<evidence type="ECO:0008006" key="4">
    <source>
        <dbReference type="Google" id="ProtNLM"/>
    </source>
</evidence>
<accession>A0ABY5VYH4</accession>
<keyword evidence="1" id="KW-1133">Transmembrane helix</keyword>
<dbReference type="Proteomes" id="UP001059617">
    <property type="component" value="Chromosome"/>
</dbReference>
<reference evidence="2" key="1">
    <citation type="submission" date="2021-04" db="EMBL/GenBank/DDBJ databases">
        <authorList>
            <person name="Hartkoorn R.C."/>
            <person name="Beaudoing E."/>
            <person name="Hot D."/>
        </authorList>
    </citation>
    <scope>NUCLEOTIDE SEQUENCE</scope>
    <source>
        <strain evidence="2">NRRL B-16292</strain>
    </source>
</reference>
<gene>
    <name evidence="2" type="ORF">Dfulv_43685</name>
</gene>
<feature type="transmembrane region" description="Helical" evidence="1">
    <location>
        <begin position="103"/>
        <end position="125"/>
    </location>
</feature>
<proteinExistence type="predicted"/>
<keyword evidence="1" id="KW-0472">Membrane</keyword>
<dbReference type="RefSeq" id="WP_259859694.1">
    <property type="nucleotide sequence ID" value="NZ_BAAAST010000044.1"/>
</dbReference>
<organism evidence="2 3">
    <name type="scientific">Dactylosporangium fulvum</name>
    <dbReference type="NCBI Taxonomy" id="53359"/>
    <lineage>
        <taxon>Bacteria</taxon>
        <taxon>Bacillati</taxon>
        <taxon>Actinomycetota</taxon>
        <taxon>Actinomycetes</taxon>
        <taxon>Micromonosporales</taxon>
        <taxon>Micromonosporaceae</taxon>
        <taxon>Dactylosporangium</taxon>
    </lineage>
</organism>
<feature type="transmembrane region" description="Helical" evidence="1">
    <location>
        <begin position="166"/>
        <end position="186"/>
    </location>
</feature>
<dbReference type="EMBL" id="CP073720">
    <property type="protein sequence ID" value="UWP81916.1"/>
    <property type="molecule type" value="Genomic_DNA"/>
</dbReference>
<feature type="transmembrane region" description="Helical" evidence="1">
    <location>
        <begin position="53"/>
        <end position="70"/>
    </location>
</feature>
<feature type="transmembrane region" description="Helical" evidence="1">
    <location>
        <begin position="28"/>
        <end position="46"/>
    </location>
</feature>
<feature type="transmembrane region" description="Helical" evidence="1">
    <location>
        <begin position="76"/>
        <end position="94"/>
    </location>
</feature>
<name>A0ABY5VYH4_9ACTN</name>
<protein>
    <recommendedName>
        <fullName evidence="4">Integral membrane protein</fullName>
    </recommendedName>
</protein>
<evidence type="ECO:0000313" key="2">
    <source>
        <dbReference type="EMBL" id="UWP81916.1"/>
    </source>
</evidence>
<keyword evidence="3" id="KW-1185">Reference proteome</keyword>
<sequence length="189" mass="19645">MIEELREYLAGRVGRVKDMRERAAAGPLLVRLGIAVFAALSMVLAFPHQVTRNLAGIVVAGVVALLPAAFPRGRMVGLAIFACAFGWLIGTFVYDQPLNVTRLIALSTALYLTHSLAALAAVLPYDAVVSPGVLVGWLLRAGGIVAVSAIVSVVLLAVVKVVVGPVFLVASLVGVVAAGALAWLIARRA</sequence>
<keyword evidence="1" id="KW-0812">Transmembrane</keyword>
<feature type="transmembrane region" description="Helical" evidence="1">
    <location>
        <begin position="137"/>
        <end position="159"/>
    </location>
</feature>
<evidence type="ECO:0000313" key="3">
    <source>
        <dbReference type="Proteomes" id="UP001059617"/>
    </source>
</evidence>
<reference evidence="2" key="2">
    <citation type="submission" date="2022-09" db="EMBL/GenBank/DDBJ databases">
        <title>Biosynthetic gene clusters of Dactylosporangioum fulvum.</title>
        <authorList>
            <person name="Caradec T."/>
        </authorList>
    </citation>
    <scope>NUCLEOTIDE SEQUENCE</scope>
    <source>
        <strain evidence="2">NRRL B-16292</strain>
    </source>
</reference>
<evidence type="ECO:0000256" key="1">
    <source>
        <dbReference type="SAM" id="Phobius"/>
    </source>
</evidence>